<keyword evidence="2" id="KW-1185">Reference proteome</keyword>
<gene>
    <name evidence="1" type="ORF">L3Q82_007706</name>
</gene>
<reference evidence="1" key="1">
    <citation type="submission" date="2022-04" db="EMBL/GenBank/DDBJ databases">
        <title>Jade perch genome.</title>
        <authorList>
            <person name="Chao B."/>
        </authorList>
    </citation>
    <scope>NUCLEOTIDE SEQUENCE</scope>
    <source>
        <strain evidence="1">CB-2022</strain>
    </source>
</reference>
<dbReference type="Proteomes" id="UP000831701">
    <property type="component" value="Chromosome 7"/>
</dbReference>
<comment type="caution">
    <text evidence="1">The sequence shown here is derived from an EMBL/GenBank/DDBJ whole genome shotgun (WGS) entry which is preliminary data.</text>
</comment>
<organism evidence="1 2">
    <name type="scientific">Scortum barcoo</name>
    <name type="common">barcoo grunter</name>
    <dbReference type="NCBI Taxonomy" id="214431"/>
    <lineage>
        <taxon>Eukaryota</taxon>
        <taxon>Metazoa</taxon>
        <taxon>Chordata</taxon>
        <taxon>Craniata</taxon>
        <taxon>Vertebrata</taxon>
        <taxon>Euteleostomi</taxon>
        <taxon>Actinopterygii</taxon>
        <taxon>Neopterygii</taxon>
        <taxon>Teleostei</taxon>
        <taxon>Neoteleostei</taxon>
        <taxon>Acanthomorphata</taxon>
        <taxon>Eupercaria</taxon>
        <taxon>Centrarchiformes</taxon>
        <taxon>Terapontoidei</taxon>
        <taxon>Terapontidae</taxon>
        <taxon>Scortum</taxon>
    </lineage>
</organism>
<evidence type="ECO:0000313" key="1">
    <source>
        <dbReference type="EMBL" id="KAI3369493.1"/>
    </source>
</evidence>
<dbReference type="EMBL" id="CM041537">
    <property type="protein sequence ID" value="KAI3369493.1"/>
    <property type="molecule type" value="Genomic_DNA"/>
</dbReference>
<evidence type="ECO:0000313" key="2">
    <source>
        <dbReference type="Proteomes" id="UP000831701"/>
    </source>
</evidence>
<accession>A0ACB8WPW7</accession>
<name>A0ACB8WPW7_9TELE</name>
<protein>
    <submittedName>
        <fullName evidence="1">Uncharacterized protein</fullName>
    </submittedName>
</protein>
<sequence>MAAAAARGGSSGIFWMNGVSDEEQPLVFVPGVEGEVRTFNSGAGVSDSSSKRGAKMRARRSSGSKNETMLRKGGKKQGLLHGDQSQAYTKEKVSVNHGAAAATEHDVRPTNGTFHLTTQVIPETSRAKSQVSLKDLCPEDKRRIANLIEELARVSEEKEESVQRLKNEQEQFESKIQQLEQQNVIIAQERESILSKYLWGLQQQYRECQELLVLYQQYLSQQQAKLNQSIAQLSQASAHSKVLSSEEAPSRTSPSRANGSLFDGSYLGVAANRARQPQVHRRGGGGRGATQTFSNSASLSEIGNHKAFNQHERPHSGNAIDSEAKEALTRPLLGHEDWEEKRHQLLLQKMQLEMERERLQARLAEQEERLNRQNQQLHQSRLDYSRFQQDTQSDLSSSNTRNGNPQPEGPSHQDLPSSVCQYAEVNPSGQSVHDKRPQTTPALSDTGGEAIERSTKDMATSPAKSSASLSKPDSVSVTQKPEARQETK</sequence>
<proteinExistence type="predicted"/>